<dbReference type="PANTHER" id="PTHR21137:SF35">
    <property type="entry name" value="ODORANT RECEPTOR 19A-RELATED"/>
    <property type="match status" value="1"/>
</dbReference>
<keyword evidence="11" id="KW-1185">Reference proteome</keyword>
<dbReference type="GO" id="GO:0004984">
    <property type="term" value="F:olfactory receptor activity"/>
    <property type="evidence" value="ECO:0007669"/>
    <property type="project" value="InterPro"/>
</dbReference>
<dbReference type="RefSeq" id="XP_033179319.1">
    <property type="nucleotide sequence ID" value="XM_033323428.1"/>
</dbReference>
<evidence type="ECO:0000256" key="6">
    <source>
        <dbReference type="ARBA" id="ARBA00022989"/>
    </source>
</evidence>
<name>A0A6P8LXV9_BOMIM</name>
<organism evidence="11 12">
    <name type="scientific">Bombus impatiens</name>
    <name type="common">Bumblebee</name>
    <dbReference type="NCBI Taxonomy" id="132113"/>
    <lineage>
        <taxon>Eukaryota</taxon>
        <taxon>Metazoa</taxon>
        <taxon>Ecdysozoa</taxon>
        <taxon>Arthropoda</taxon>
        <taxon>Hexapoda</taxon>
        <taxon>Insecta</taxon>
        <taxon>Pterygota</taxon>
        <taxon>Neoptera</taxon>
        <taxon>Endopterygota</taxon>
        <taxon>Hymenoptera</taxon>
        <taxon>Apocrita</taxon>
        <taxon>Aculeata</taxon>
        <taxon>Apoidea</taxon>
        <taxon>Anthophila</taxon>
        <taxon>Apidae</taxon>
        <taxon>Bombus</taxon>
        <taxon>Pyrobombus</taxon>
    </lineage>
</organism>
<evidence type="ECO:0000256" key="4">
    <source>
        <dbReference type="ARBA" id="ARBA00022692"/>
    </source>
</evidence>
<dbReference type="Proteomes" id="UP000515180">
    <property type="component" value="Unplaced"/>
</dbReference>
<keyword evidence="8" id="KW-0675">Receptor</keyword>
<keyword evidence="4 10" id="KW-0812">Transmembrane</keyword>
<dbReference type="OrthoDB" id="7539170at2759"/>
<dbReference type="Pfam" id="PF02949">
    <property type="entry name" value="7tm_6"/>
    <property type="match status" value="1"/>
</dbReference>
<keyword evidence="9" id="KW-0807">Transducer</keyword>
<keyword evidence="6 10" id="KW-1133">Transmembrane helix</keyword>
<keyword evidence="2" id="KW-1003">Cell membrane</keyword>
<protein>
    <submittedName>
        <fullName evidence="12">Uncharacterized protein LOC100748706</fullName>
    </submittedName>
</protein>
<dbReference type="InterPro" id="IPR004117">
    <property type="entry name" value="7tm6_olfct_rcpt"/>
</dbReference>
<feature type="transmembrane region" description="Helical" evidence="10">
    <location>
        <begin position="198"/>
        <end position="224"/>
    </location>
</feature>
<evidence type="ECO:0000256" key="7">
    <source>
        <dbReference type="ARBA" id="ARBA00023136"/>
    </source>
</evidence>
<gene>
    <name evidence="12" type="primary">LOC100748706</name>
</gene>
<proteinExistence type="predicted"/>
<accession>A0A6P8LXV9</accession>
<evidence type="ECO:0000313" key="11">
    <source>
        <dbReference type="Proteomes" id="UP000515180"/>
    </source>
</evidence>
<feature type="transmembrane region" description="Helical" evidence="10">
    <location>
        <begin position="48"/>
        <end position="71"/>
    </location>
</feature>
<evidence type="ECO:0000256" key="8">
    <source>
        <dbReference type="ARBA" id="ARBA00023170"/>
    </source>
</evidence>
<dbReference type="GO" id="GO:0005549">
    <property type="term" value="F:odorant binding"/>
    <property type="evidence" value="ECO:0007669"/>
    <property type="project" value="InterPro"/>
</dbReference>
<evidence type="ECO:0000256" key="2">
    <source>
        <dbReference type="ARBA" id="ARBA00022475"/>
    </source>
</evidence>
<evidence type="ECO:0000256" key="1">
    <source>
        <dbReference type="ARBA" id="ARBA00004651"/>
    </source>
</evidence>
<evidence type="ECO:0000313" key="12">
    <source>
        <dbReference type="RefSeq" id="XP_033179319.1"/>
    </source>
</evidence>
<keyword evidence="7 10" id="KW-0472">Membrane</keyword>
<keyword evidence="5" id="KW-0552">Olfaction</keyword>
<dbReference type="GO" id="GO:0005886">
    <property type="term" value="C:plasma membrane"/>
    <property type="evidence" value="ECO:0007669"/>
    <property type="project" value="UniProtKB-SubCell"/>
</dbReference>
<evidence type="ECO:0000256" key="10">
    <source>
        <dbReference type="SAM" id="Phobius"/>
    </source>
</evidence>
<evidence type="ECO:0000256" key="3">
    <source>
        <dbReference type="ARBA" id="ARBA00022606"/>
    </source>
</evidence>
<sequence>MPNEAVVIEADSNSNSDYSLQLNRWFLKPIGAWPSSPSTTRLEKIISFLLNTICYSTVIITAIPSLLQMILENESINSKLKNLDFLSHLIVSIFTYSVLLLHNKDIRRCVEHMKADWRAVSRKEDQHVMMKNAKFGRYVAAFCAIFVQGSVLCFCFVTALNTLEIQIGNETRILHVLPCAVYKKLVNVDESPTNEFMIFLQIWSTFIANCSTVGIFSLAAVLAAHACGQLNVVMLWIAEFVNEATVKSRTGGFTKIGIIVERHLRTLNFISYIEGVMNKICFLEMLRCTMEICVIGYFIVSVHN</sequence>
<comment type="subcellular location">
    <subcellularLocation>
        <location evidence="1">Cell membrane</location>
        <topology evidence="1">Multi-pass membrane protein</topology>
    </subcellularLocation>
</comment>
<dbReference type="GO" id="GO:0007165">
    <property type="term" value="P:signal transduction"/>
    <property type="evidence" value="ECO:0007669"/>
    <property type="project" value="UniProtKB-KW"/>
</dbReference>
<dbReference type="GeneID" id="100748706"/>
<evidence type="ECO:0000256" key="9">
    <source>
        <dbReference type="ARBA" id="ARBA00023224"/>
    </source>
</evidence>
<dbReference type="PANTHER" id="PTHR21137">
    <property type="entry name" value="ODORANT RECEPTOR"/>
    <property type="match status" value="1"/>
</dbReference>
<feature type="transmembrane region" description="Helical" evidence="10">
    <location>
        <begin position="83"/>
        <end position="101"/>
    </location>
</feature>
<evidence type="ECO:0000256" key="5">
    <source>
        <dbReference type="ARBA" id="ARBA00022725"/>
    </source>
</evidence>
<dbReference type="AlphaFoldDB" id="A0A6P8LXV9"/>
<keyword evidence="3" id="KW-0716">Sensory transduction</keyword>
<feature type="transmembrane region" description="Helical" evidence="10">
    <location>
        <begin position="138"/>
        <end position="160"/>
    </location>
</feature>
<reference evidence="12" key="1">
    <citation type="submission" date="2025-08" db="UniProtKB">
        <authorList>
            <consortium name="RefSeq"/>
        </authorList>
    </citation>
    <scope>IDENTIFICATION</scope>
</reference>